<keyword evidence="5" id="KW-1185">Reference proteome</keyword>
<feature type="chain" id="PRO_5043472195" evidence="3">
    <location>
        <begin position="21"/>
        <end position="355"/>
    </location>
</feature>
<comment type="caution">
    <text evidence="4">The sequence shown here is derived from an EMBL/GenBank/DDBJ whole genome shotgun (WGS) entry which is preliminary data.</text>
</comment>
<keyword evidence="3" id="KW-0732">Signal</keyword>
<keyword evidence="2" id="KW-1133">Transmembrane helix</keyword>
<dbReference type="EMBL" id="CAXITT010000034">
    <property type="protein sequence ID" value="CAL1528541.1"/>
    <property type="molecule type" value="Genomic_DNA"/>
</dbReference>
<reference evidence="4 5" key="1">
    <citation type="submission" date="2024-04" db="EMBL/GenBank/DDBJ databases">
        <authorList>
            <consortium name="Genoscope - CEA"/>
            <person name="William W."/>
        </authorList>
    </citation>
    <scope>NUCLEOTIDE SEQUENCE [LARGE SCALE GENOMIC DNA]</scope>
</reference>
<evidence type="ECO:0000256" key="3">
    <source>
        <dbReference type="SAM" id="SignalP"/>
    </source>
</evidence>
<evidence type="ECO:0000256" key="2">
    <source>
        <dbReference type="SAM" id="Phobius"/>
    </source>
</evidence>
<dbReference type="Proteomes" id="UP001497497">
    <property type="component" value="Unassembled WGS sequence"/>
</dbReference>
<keyword evidence="2" id="KW-0812">Transmembrane</keyword>
<dbReference type="AlphaFoldDB" id="A0AAV2H4D9"/>
<feature type="compositionally biased region" description="Polar residues" evidence="1">
    <location>
        <begin position="252"/>
        <end position="277"/>
    </location>
</feature>
<sequence length="355" mass="39712">MFLPTFICLMAAIFIVQAEAQTSLDPRLNMKRISYLTTFYGSVTFGDVKKLHTALCGDSTFEYTVTRTSFNTTLTKINDFPKNLDPKNYQSSFLCERNHNYFFICQRISKNYTPQYMQRWYRFQIDNVLCNTNCVNVLSGVDQLLENKHFIDVTLELSKHCERLSSGTLATKGSTDILSVSQNLKLTQSASVSATVQRSTLKTNSKFTFKAISGSRFDSKSNFETSTLPEARSNLVSLFTSMSTRNVHKYPTNPSSEVRPCYSSTRADTGNSTSSATDARNKVDLYVVIILTVALGLMIAVLSAAVCGLLIKRRRKRDTGSFPLEEISGNNGKNTSAIIDIFEPKVKNKPNQKGL</sequence>
<protein>
    <submittedName>
        <fullName evidence="4">Uncharacterized protein</fullName>
    </submittedName>
</protein>
<evidence type="ECO:0000313" key="4">
    <source>
        <dbReference type="EMBL" id="CAL1528541.1"/>
    </source>
</evidence>
<accession>A0AAV2H4D9</accession>
<feature type="signal peptide" evidence="3">
    <location>
        <begin position="1"/>
        <end position="20"/>
    </location>
</feature>
<feature type="transmembrane region" description="Helical" evidence="2">
    <location>
        <begin position="285"/>
        <end position="311"/>
    </location>
</feature>
<evidence type="ECO:0000256" key="1">
    <source>
        <dbReference type="SAM" id="MobiDB-lite"/>
    </source>
</evidence>
<name>A0AAV2H4D9_LYMST</name>
<proteinExistence type="predicted"/>
<organism evidence="4 5">
    <name type="scientific">Lymnaea stagnalis</name>
    <name type="common">Great pond snail</name>
    <name type="synonym">Helix stagnalis</name>
    <dbReference type="NCBI Taxonomy" id="6523"/>
    <lineage>
        <taxon>Eukaryota</taxon>
        <taxon>Metazoa</taxon>
        <taxon>Spiralia</taxon>
        <taxon>Lophotrochozoa</taxon>
        <taxon>Mollusca</taxon>
        <taxon>Gastropoda</taxon>
        <taxon>Heterobranchia</taxon>
        <taxon>Euthyneura</taxon>
        <taxon>Panpulmonata</taxon>
        <taxon>Hygrophila</taxon>
        <taxon>Lymnaeoidea</taxon>
        <taxon>Lymnaeidae</taxon>
        <taxon>Lymnaea</taxon>
    </lineage>
</organism>
<gene>
    <name evidence="4" type="ORF">GSLYS_00002711001</name>
</gene>
<feature type="region of interest" description="Disordered" evidence="1">
    <location>
        <begin position="250"/>
        <end position="277"/>
    </location>
</feature>
<keyword evidence="2" id="KW-0472">Membrane</keyword>
<evidence type="ECO:0000313" key="5">
    <source>
        <dbReference type="Proteomes" id="UP001497497"/>
    </source>
</evidence>